<evidence type="ECO:0000256" key="3">
    <source>
        <dbReference type="SAM" id="MobiDB-lite"/>
    </source>
</evidence>
<keyword evidence="2 4" id="KW-0732">Signal</keyword>
<dbReference type="PANTHER" id="PTHR30035:SF3">
    <property type="entry name" value="INTERMEMBRANE PHOSPHOLIPID TRANSPORT SYSTEM LIPOPROTEIN MLAA"/>
    <property type="match status" value="1"/>
</dbReference>
<dbReference type="Proteomes" id="UP001209713">
    <property type="component" value="Unassembled WGS sequence"/>
</dbReference>
<evidence type="ECO:0000256" key="1">
    <source>
        <dbReference type="ARBA" id="ARBA00010634"/>
    </source>
</evidence>
<dbReference type="RefSeq" id="WP_263530046.1">
    <property type="nucleotide sequence ID" value="NZ_JAOVZB010000003.1"/>
</dbReference>
<proteinExistence type="inferred from homology"/>
<dbReference type="PANTHER" id="PTHR30035">
    <property type="entry name" value="LIPOPROTEIN VACJ-RELATED"/>
    <property type="match status" value="1"/>
</dbReference>
<feature type="compositionally biased region" description="Acidic residues" evidence="3">
    <location>
        <begin position="236"/>
        <end position="270"/>
    </location>
</feature>
<evidence type="ECO:0000313" key="5">
    <source>
        <dbReference type="EMBL" id="MCV2402663.1"/>
    </source>
</evidence>
<dbReference type="EMBL" id="JAOVZB010000003">
    <property type="protein sequence ID" value="MCV2402663.1"/>
    <property type="molecule type" value="Genomic_DNA"/>
</dbReference>
<evidence type="ECO:0000256" key="2">
    <source>
        <dbReference type="ARBA" id="ARBA00022729"/>
    </source>
</evidence>
<dbReference type="PRINTS" id="PR01805">
    <property type="entry name" value="VACJLIPOPROT"/>
</dbReference>
<accession>A0ABT2YRY5</accession>
<sequence length="277" mass="30414">MWRLIGSSFLSLLLAFSQPATAATEEDPWEGFNRAMFSFNDAIDGAILKPVAKGYKAVTPNLVQKGVSNFFSNLGEVNNVVNNALQAKPVGAAVSTGRFLINSTIGILGIFDVASYFGMKEYEEDFGQTLGYWGVNTGPYLVVPFLGPSTVRDTTGFIVDQTTYPEAEDYLNFNLTWEEDLALLALDVVQTRAHLLQAESFIVGDRYSFIRDVYLQSRESAVHDGNVPAKKASEDVLLDDADSWGEDSWGEDSWGDETEEADSWGDEPDAVDSWGDA</sequence>
<feature type="signal peptide" evidence="4">
    <location>
        <begin position="1"/>
        <end position="22"/>
    </location>
</feature>
<comment type="similarity">
    <text evidence="1">Belongs to the MlaA family.</text>
</comment>
<feature type="region of interest" description="Disordered" evidence="3">
    <location>
        <begin position="224"/>
        <end position="277"/>
    </location>
</feature>
<name>A0ABT2YRY5_9GAMM</name>
<gene>
    <name evidence="5" type="ORF">OFY17_07185</name>
</gene>
<feature type="chain" id="PRO_5045724835" evidence="4">
    <location>
        <begin position="23"/>
        <end position="277"/>
    </location>
</feature>
<dbReference type="InterPro" id="IPR007428">
    <property type="entry name" value="MlaA"/>
</dbReference>
<keyword evidence="5" id="KW-0449">Lipoprotein</keyword>
<comment type="caution">
    <text evidence="5">The sequence shown here is derived from an EMBL/GenBank/DDBJ whole genome shotgun (WGS) entry which is preliminary data.</text>
</comment>
<protein>
    <submittedName>
        <fullName evidence="5">VacJ family lipoprotein</fullName>
    </submittedName>
</protein>
<evidence type="ECO:0000313" key="6">
    <source>
        <dbReference type="Proteomes" id="UP001209713"/>
    </source>
</evidence>
<dbReference type="Pfam" id="PF04333">
    <property type="entry name" value="MlaA"/>
    <property type="match status" value="1"/>
</dbReference>
<keyword evidence="6" id="KW-1185">Reference proteome</keyword>
<organism evidence="5 6">
    <name type="scientific">Marinomonas sargassi</name>
    <dbReference type="NCBI Taxonomy" id="2984494"/>
    <lineage>
        <taxon>Bacteria</taxon>
        <taxon>Pseudomonadati</taxon>
        <taxon>Pseudomonadota</taxon>
        <taxon>Gammaproteobacteria</taxon>
        <taxon>Oceanospirillales</taxon>
        <taxon>Oceanospirillaceae</taxon>
        <taxon>Marinomonas</taxon>
    </lineage>
</organism>
<reference evidence="5 6" key="1">
    <citation type="submission" date="2022-10" db="EMBL/GenBank/DDBJ databases">
        <title>Marinomonas transparenta sp. nov. and Marinomonas sargassi sp. nov., isolated from marine alga (Sargassum natans (L.) Gaillon).</title>
        <authorList>
            <person name="Wang Y."/>
        </authorList>
    </citation>
    <scope>NUCLEOTIDE SEQUENCE [LARGE SCALE GENOMIC DNA]</scope>
    <source>
        <strain evidence="5 6">C2222</strain>
    </source>
</reference>
<evidence type="ECO:0000256" key="4">
    <source>
        <dbReference type="SAM" id="SignalP"/>
    </source>
</evidence>